<gene>
    <name evidence="1" type="ORF">PGTUg99_001803</name>
</gene>
<dbReference type="Proteomes" id="UP000325313">
    <property type="component" value="Unassembled WGS sequence"/>
</dbReference>
<dbReference type="EMBL" id="VDEP01000270">
    <property type="protein sequence ID" value="KAA1116719.1"/>
    <property type="molecule type" value="Genomic_DNA"/>
</dbReference>
<reference evidence="1 2" key="1">
    <citation type="submission" date="2019-05" db="EMBL/GenBank/DDBJ databases">
        <title>Emergence of the Ug99 lineage of the wheat stem rust pathogen through somatic hybridization.</title>
        <authorList>
            <person name="Li F."/>
            <person name="Upadhyaya N.M."/>
            <person name="Sperschneider J."/>
            <person name="Matny O."/>
            <person name="Nguyen-Phuc H."/>
            <person name="Mago R."/>
            <person name="Raley C."/>
            <person name="Miller M.E."/>
            <person name="Silverstein K.A.T."/>
            <person name="Henningsen E."/>
            <person name="Hirsch C.D."/>
            <person name="Visser B."/>
            <person name="Pretorius Z.A."/>
            <person name="Steffenson B.J."/>
            <person name="Schwessinger B."/>
            <person name="Dodds P.N."/>
            <person name="Figueroa M."/>
        </authorList>
    </citation>
    <scope>NUCLEOTIDE SEQUENCE [LARGE SCALE GENOMIC DNA]</scope>
    <source>
        <strain evidence="1 2">Ug99</strain>
    </source>
</reference>
<evidence type="ECO:0000313" key="1">
    <source>
        <dbReference type="EMBL" id="KAA1116719.1"/>
    </source>
</evidence>
<name>A0A5B0QU41_PUCGR</name>
<protein>
    <submittedName>
        <fullName evidence="1">Uncharacterized protein</fullName>
    </submittedName>
</protein>
<dbReference type="AlphaFoldDB" id="A0A5B0QU41"/>
<proteinExistence type="predicted"/>
<sequence>MGPHLPPSTAFHKGRLARSFMMGPNYGHRDSRFFPEITTVFGPKWEEAQVSEEVDGIKIIQISPEL</sequence>
<comment type="caution">
    <text evidence="1">The sequence shown here is derived from an EMBL/GenBank/DDBJ whole genome shotgun (WGS) entry which is preliminary data.</text>
</comment>
<accession>A0A5B0QU41</accession>
<organism evidence="1 2">
    <name type="scientific">Puccinia graminis f. sp. tritici</name>
    <dbReference type="NCBI Taxonomy" id="56615"/>
    <lineage>
        <taxon>Eukaryota</taxon>
        <taxon>Fungi</taxon>
        <taxon>Dikarya</taxon>
        <taxon>Basidiomycota</taxon>
        <taxon>Pucciniomycotina</taxon>
        <taxon>Pucciniomycetes</taxon>
        <taxon>Pucciniales</taxon>
        <taxon>Pucciniaceae</taxon>
        <taxon>Puccinia</taxon>
    </lineage>
</organism>
<evidence type="ECO:0000313" key="2">
    <source>
        <dbReference type="Proteomes" id="UP000325313"/>
    </source>
</evidence>